<keyword evidence="1" id="KW-1133">Transmembrane helix</keyword>
<proteinExistence type="predicted"/>
<keyword evidence="1" id="KW-0472">Membrane</keyword>
<sequence>MRALEFDNMGAKIDGRQLQHFRFADDIVLITPNINQAERMIANFDKVCGKIGLRLNLKKTIRNVDVLVTYGSSFPFLNRRSFTLRLSSYVYPLEDVVYLWANSPPLVNPVEVEYFVVICCGIRRSIRYTANGHPDEHPMGTTKEMHFPRLRSIEKHELHIGLMFTLIKFILVYLGNGYYY</sequence>
<reference evidence="4" key="2">
    <citation type="submission" date="2017-02" db="UniProtKB">
        <authorList>
            <consortium name="WormBaseParasite"/>
        </authorList>
    </citation>
    <scope>IDENTIFICATION</scope>
</reference>
<evidence type="ECO:0000256" key="1">
    <source>
        <dbReference type="SAM" id="Phobius"/>
    </source>
</evidence>
<dbReference type="WBParaSite" id="ACAC_0000057001-mRNA-1">
    <property type="protein sequence ID" value="ACAC_0000057001-mRNA-1"/>
    <property type="gene ID" value="ACAC_0000057001"/>
</dbReference>
<name>A0A0K0CTW5_ANGCA</name>
<dbReference type="Proteomes" id="UP000035642">
    <property type="component" value="Unassembled WGS sequence"/>
</dbReference>
<dbReference type="PROSITE" id="PS50878">
    <property type="entry name" value="RT_POL"/>
    <property type="match status" value="1"/>
</dbReference>
<evidence type="ECO:0000259" key="2">
    <source>
        <dbReference type="PROSITE" id="PS50878"/>
    </source>
</evidence>
<dbReference type="AlphaFoldDB" id="A0A0K0CTW5"/>
<organism evidence="3 4">
    <name type="scientific">Angiostrongylus cantonensis</name>
    <name type="common">Rat lungworm</name>
    <dbReference type="NCBI Taxonomy" id="6313"/>
    <lineage>
        <taxon>Eukaryota</taxon>
        <taxon>Metazoa</taxon>
        <taxon>Ecdysozoa</taxon>
        <taxon>Nematoda</taxon>
        <taxon>Chromadorea</taxon>
        <taxon>Rhabditida</taxon>
        <taxon>Rhabditina</taxon>
        <taxon>Rhabditomorpha</taxon>
        <taxon>Strongyloidea</taxon>
        <taxon>Metastrongylidae</taxon>
        <taxon>Angiostrongylus</taxon>
    </lineage>
</organism>
<dbReference type="InterPro" id="IPR000477">
    <property type="entry name" value="RT_dom"/>
</dbReference>
<evidence type="ECO:0000313" key="3">
    <source>
        <dbReference type="Proteomes" id="UP000035642"/>
    </source>
</evidence>
<keyword evidence="3" id="KW-1185">Reference proteome</keyword>
<feature type="transmembrane region" description="Helical" evidence="1">
    <location>
        <begin position="158"/>
        <end position="179"/>
    </location>
</feature>
<accession>A0A0K0CTW5</accession>
<keyword evidence="1" id="KW-0812">Transmembrane</keyword>
<feature type="domain" description="Reverse transcriptase" evidence="2">
    <location>
        <begin position="1"/>
        <end position="74"/>
    </location>
</feature>
<dbReference type="STRING" id="6313.A0A0K0CTW5"/>
<reference evidence="3" key="1">
    <citation type="submission" date="2012-09" db="EMBL/GenBank/DDBJ databases">
        <authorList>
            <person name="Martin A.A."/>
        </authorList>
    </citation>
    <scope>NUCLEOTIDE SEQUENCE</scope>
</reference>
<evidence type="ECO:0000313" key="4">
    <source>
        <dbReference type="WBParaSite" id="ACAC_0000057001-mRNA-1"/>
    </source>
</evidence>
<protein>
    <submittedName>
        <fullName evidence="4">Reverse transcriptase domain-containing protein</fullName>
    </submittedName>
</protein>